<sequence length="63" mass="7395">MLHNKIPAPLIARILRKDQSRFPDHKKQAIRMLPYGYQLSPKRIKNSWSQHCLDLMLVLSGQI</sequence>
<gene>
    <name evidence="1" type="ORF">CLUMA_CG006706</name>
</gene>
<keyword evidence="2" id="KW-1185">Reference proteome</keyword>
<name>A0A1J1HYT1_9DIPT</name>
<accession>A0A1J1HYT1</accession>
<dbReference type="Proteomes" id="UP000183832">
    <property type="component" value="Unassembled WGS sequence"/>
</dbReference>
<dbReference type="EMBL" id="CVRI01000036">
    <property type="protein sequence ID" value="CRK93115.1"/>
    <property type="molecule type" value="Genomic_DNA"/>
</dbReference>
<reference evidence="1 2" key="1">
    <citation type="submission" date="2015-04" db="EMBL/GenBank/DDBJ databases">
        <authorList>
            <person name="Syromyatnikov M.Y."/>
            <person name="Popov V.N."/>
        </authorList>
    </citation>
    <scope>NUCLEOTIDE SEQUENCE [LARGE SCALE GENOMIC DNA]</scope>
</reference>
<evidence type="ECO:0000313" key="1">
    <source>
        <dbReference type="EMBL" id="CRK93115.1"/>
    </source>
</evidence>
<evidence type="ECO:0000313" key="2">
    <source>
        <dbReference type="Proteomes" id="UP000183832"/>
    </source>
</evidence>
<dbReference type="AlphaFoldDB" id="A0A1J1HYT1"/>
<organism evidence="1 2">
    <name type="scientific">Clunio marinus</name>
    <dbReference type="NCBI Taxonomy" id="568069"/>
    <lineage>
        <taxon>Eukaryota</taxon>
        <taxon>Metazoa</taxon>
        <taxon>Ecdysozoa</taxon>
        <taxon>Arthropoda</taxon>
        <taxon>Hexapoda</taxon>
        <taxon>Insecta</taxon>
        <taxon>Pterygota</taxon>
        <taxon>Neoptera</taxon>
        <taxon>Endopterygota</taxon>
        <taxon>Diptera</taxon>
        <taxon>Nematocera</taxon>
        <taxon>Chironomoidea</taxon>
        <taxon>Chironomidae</taxon>
        <taxon>Clunio</taxon>
    </lineage>
</organism>
<protein>
    <submittedName>
        <fullName evidence="1">CLUMA_CG006706, isoform A</fullName>
    </submittedName>
</protein>
<proteinExistence type="predicted"/>